<reference evidence="2 3" key="1">
    <citation type="submission" date="2014-03" db="EMBL/GenBank/DDBJ databases">
        <title>The draft genome sequence of Thioclava dalianensis DLFJ1-1.</title>
        <authorList>
            <person name="Lai Q."/>
            <person name="Shao Z."/>
        </authorList>
    </citation>
    <scope>NUCLEOTIDE SEQUENCE [LARGE SCALE GENOMIC DNA]</scope>
    <source>
        <strain evidence="2 3">DLFJ1-1</strain>
    </source>
</reference>
<keyword evidence="1" id="KW-0732">Signal</keyword>
<evidence type="ECO:0000313" key="3">
    <source>
        <dbReference type="Proteomes" id="UP000027725"/>
    </source>
</evidence>
<dbReference type="Pfam" id="PF20107">
    <property type="entry name" value="DUF6497"/>
    <property type="match status" value="1"/>
</dbReference>
<dbReference type="InterPro" id="IPR045467">
    <property type="entry name" value="DUF6497"/>
</dbReference>
<evidence type="ECO:0000313" key="2">
    <source>
        <dbReference type="EMBL" id="KEP70823.1"/>
    </source>
</evidence>
<protein>
    <recommendedName>
        <fullName evidence="4">Acetolactate synthase</fullName>
    </recommendedName>
</protein>
<dbReference type="RefSeq" id="WP_245739582.1">
    <property type="nucleotide sequence ID" value="NZ_FOVB01000002.1"/>
</dbReference>
<sequence length="170" mass="17952">MGVMDAGLRAVGAGLLAAGLMAASAQAQAPREVAPLAQYGVHMHPDDVTPADGPEGTQGKAIPVPSGQKVWWIDVIHSAQGANGLTYRFRFLAPQIGGPSPLSPEIALADIESLCNSWVAARLAKPAPGPVDVVVSLSDRIVPFGEVDHEATQYFDTYSVDKGKCEWQFF</sequence>
<evidence type="ECO:0000256" key="1">
    <source>
        <dbReference type="SAM" id="SignalP"/>
    </source>
</evidence>
<dbReference type="STRING" id="1185766.SAMN05216224_102487"/>
<proteinExistence type="predicted"/>
<gene>
    <name evidence="2" type="ORF">DL1_13475</name>
</gene>
<keyword evidence="3" id="KW-1185">Reference proteome</keyword>
<comment type="caution">
    <text evidence="2">The sequence shown here is derived from an EMBL/GenBank/DDBJ whole genome shotgun (WGS) entry which is preliminary data.</text>
</comment>
<feature type="signal peptide" evidence="1">
    <location>
        <begin position="1"/>
        <end position="27"/>
    </location>
</feature>
<feature type="chain" id="PRO_5001701141" description="Acetolactate synthase" evidence="1">
    <location>
        <begin position="28"/>
        <end position="170"/>
    </location>
</feature>
<dbReference type="Proteomes" id="UP000027725">
    <property type="component" value="Unassembled WGS sequence"/>
</dbReference>
<organism evidence="2 3">
    <name type="scientific">Thioclava dalianensis</name>
    <dbReference type="NCBI Taxonomy" id="1185766"/>
    <lineage>
        <taxon>Bacteria</taxon>
        <taxon>Pseudomonadati</taxon>
        <taxon>Pseudomonadota</taxon>
        <taxon>Alphaproteobacteria</taxon>
        <taxon>Rhodobacterales</taxon>
        <taxon>Paracoccaceae</taxon>
        <taxon>Thioclava</taxon>
    </lineage>
</organism>
<evidence type="ECO:0008006" key="4">
    <source>
        <dbReference type="Google" id="ProtNLM"/>
    </source>
</evidence>
<dbReference type="EMBL" id="JHEH01000004">
    <property type="protein sequence ID" value="KEP70823.1"/>
    <property type="molecule type" value="Genomic_DNA"/>
</dbReference>
<name>A0A074TPC4_9RHOB</name>
<dbReference type="eggNOG" id="ENOG50332ED">
    <property type="taxonomic scope" value="Bacteria"/>
</dbReference>
<dbReference type="AlphaFoldDB" id="A0A074TPC4"/>
<accession>A0A074TPC4</accession>